<accession>A0ABT1ZND4</accession>
<dbReference type="Gene3D" id="3.40.630.10">
    <property type="entry name" value="Zn peptidases"/>
    <property type="match status" value="1"/>
</dbReference>
<keyword evidence="2" id="KW-1185">Reference proteome</keyword>
<dbReference type="EMBL" id="JANUGW010000004">
    <property type="protein sequence ID" value="MCS0581402.1"/>
    <property type="molecule type" value="Genomic_DNA"/>
</dbReference>
<organism evidence="1 2">
    <name type="scientific">Massilia pinisoli</name>
    <dbReference type="NCBI Taxonomy" id="1772194"/>
    <lineage>
        <taxon>Bacteria</taxon>
        <taxon>Pseudomonadati</taxon>
        <taxon>Pseudomonadota</taxon>
        <taxon>Betaproteobacteria</taxon>
        <taxon>Burkholderiales</taxon>
        <taxon>Oxalobacteraceae</taxon>
        <taxon>Telluria group</taxon>
        <taxon>Massilia</taxon>
    </lineage>
</organism>
<evidence type="ECO:0008006" key="3">
    <source>
        <dbReference type="Google" id="ProtNLM"/>
    </source>
</evidence>
<comment type="caution">
    <text evidence="1">The sequence shown here is derived from an EMBL/GenBank/DDBJ whole genome shotgun (WGS) entry which is preliminary data.</text>
</comment>
<dbReference type="Proteomes" id="UP001204151">
    <property type="component" value="Unassembled WGS sequence"/>
</dbReference>
<dbReference type="RefSeq" id="WP_258816005.1">
    <property type="nucleotide sequence ID" value="NZ_JANUGW010000004.1"/>
</dbReference>
<name>A0ABT1ZND4_9BURK</name>
<proteinExistence type="predicted"/>
<gene>
    <name evidence="1" type="ORF">NX784_07345</name>
</gene>
<sequence>MRTFLRAHWKSIVAIAVLVLLALVTVNPGAAMPTPPLAARLRAHVTALAAGTTAADTHRADAAAYIDGVLRAAGYAVQDRATTGRRHAIEAVRANVAPGATAARTFIVGARFDEATGADPDAAGSVAAVLELARLLADVHPSRGTEIRFVFFLAPQARPAAPAGASLDDLVRLLANAPDDHPDSFIAYVGSLASSRDVQDALSAFQSIAGLPAHGLATPAYLQGVTLFGSGMPALVLTDTSFTRFPFRQAQDGTPAADDPPEQDAQAVFDGMARVVRGLARTLTALAAGQRG</sequence>
<protein>
    <recommendedName>
        <fullName evidence="3">Peptidase M28 domain-containing protein</fullName>
    </recommendedName>
</protein>
<evidence type="ECO:0000313" key="1">
    <source>
        <dbReference type="EMBL" id="MCS0581402.1"/>
    </source>
</evidence>
<reference evidence="1 2" key="1">
    <citation type="submission" date="2022-08" db="EMBL/GenBank/DDBJ databases">
        <title>Reclassification of Massilia species as members of the genera Telluria, Duganella, Pseudoduganella, Mokoshia gen. nov. and Zemynaea gen. nov. using orthogonal and non-orthogonal genome-based approaches.</title>
        <authorList>
            <person name="Bowman J.P."/>
        </authorList>
    </citation>
    <scope>NUCLEOTIDE SEQUENCE [LARGE SCALE GENOMIC DNA]</scope>
    <source>
        <strain evidence="1 2">JCM 31316</strain>
    </source>
</reference>
<evidence type="ECO:0000313" key="2">
    <source>
        <dbReference type="Proteomes" id="UP001204151"/>
    </source>
</evidence>
<dbReference type="SUPFAM" id="SSF53187">
    <property type="entry name" value="Zn-dependent exopeptidases"/>
    <property type="match status" value="1"/>
</dbReference>